<keyword evidence="2" id="KW-1185">Reference proteome</keyword>
<protein>
    <submittedName>
        <fullName evidence="1">Uncharacterized protein</fullName>
    </submittedName>
</protein>
<sequence>MKSPEEFGFFLHGEKCEYELIPIIATINWSRSCVGDTRSPLCIWMVNGHVANPRNHQQITCNSEPRPAYMDQKTSIPQIHFTPYIPRYPRLRYLSGLSTILPACSTTASAPESWLNRNFCSGR</sequence>
<proteinExistence type="predicted"/>
<organism evidence="1 2">
    <name type="scientific">Bipolaris victoriae (strain FI3)</name>
    <name type="common">Victoria blight of oats agent</name>
    <name type="synonym">Cochliobolus victoriae</name>
    <dbReference type="NCBI Taxonomy" id="930091"/>
    <lineage>
        <taxon>Eukaryota</taxon>
        <taxon>Fungi</taxon>
        <taxon>Dikarya</taxon>
        <taxon>Ascomycota</taxon>
        <taxon>Pezizomycotina</taxon>
        <taxon>Dothideomycetes</taxon>
        <taxon>Pleosporomycetidae</taxon>
        <taxon>Pleosporales</taxon>
        <taxon>Pleosporineae</taxon>
        <taxon>Pleosporaceae</taxon>
        <taxon>Bipolaris</taxon>
    </lineage>
</organism>
<dbReference type="HOGENOM" id="CLU_2014872_0_0_1"/>
<dbReference type="GeneID" id="26248291"/>
<evidence type="ECO:0000313" key="1">
    <source>
        <dbReference type="EMBL" id="EUN26070.1"/>
    </source>
</evidence>
<gene>
    <name evidence="1" type="ORF">COCVIDRAFT_101906</name>
</gene>
<dbReference type="Proteomes" id="UP000054337">
    <property type="component" value="Unassembled WGS sequence"/>
</dbReference>
<dbReference type="AlphaFoldDB" id="W7EJW4"/>
<dbReference type="EMBL" id="KI968744">
    <property type="protein sequence ID" value="EUN26070.1"/>
    <property type="molecule type" value="Genomic_DNA"/>
</dbReference>
<accession>W7EJW4</accession>
<evidence type="ECO:0000313" key="2">
    <source>
        <dbReference type="Proteomes" id="UP000054337"/>
    </source>
</evidence>
<name>W7EJW4_BIPV3</name>
<reference evidence="1 2" key="1">
    <citation type="journal article" date="2013" name="PLoS Genet.">
        <title>Comparative genome structure, secondary metabolite, and effector coding capacity across Cochliobolus pathogens.</title>
        <authorList>
            <person name="Condon B.J."/>
            <person name="Leng Y."/>
            <person name="Wu D."/>
            <person name="Bushley K.E."/>
            <person name="Ohm R.A."/>
            <person name="Otillar R."/>
            <person name="Martin J."/>
            <person name="Schackwitz W."/>
            <person name="Grimwood J."/>
            <person name="MohdZainudin N."/>
            <person name="Xue C."/>
            <person name="Wang R."/>
            <person name="Manning V.A."/>
            <person name="Dhillon B."/>
            <person name="Tu Z.J."/>
            <person name="Steffenson B.J."/>
            <person name="Salamov A."/>
            <person name="Sun H."/>
            <person name="Lowry S."/>
            <person name="LaButti K."/>
            <person name="Han J."/>
            <person name="Copeland A."/>
            <person name="Lindquist E."/>
            <person name="Barry K."/>
            <person name="Schmutz J."/>
            <person name="Baker S.E."/>
            <person name="Ciuffetti L.M."/>
            <person name="Grigoriev I.V."/>
            <person name="Zhong S."/>
            <person name="Turgeon B.G."/>
        </authorList>
    </citation>
    <scope>NUCLEOTIDE SEQUENCE [LARGE SCALE GENOMIC DNA]</scope>
    <source>
        <strain evidence="1 2">FI3</strain>
    </source>
</reference>
<dbReference type="RefSeq" id="XP_014555646.1">
    <property type="nucleotide sequence ID" value="XM_014700160.1"/>
</dbReference>